<evidence type="ECO:0000256" key="6">
    <source>
        <dbReference type="ARBA" id="ARBA00032535"/>
    </source>
</evidence>
<dbReference type="InterPro" id="IPR001667">
    <property type="entry name" value="DDH_dom"/>
</dbReference>
<comment type="cofactor">
    <cofactor evidence="1">
        <name>Mn(2+)</name>
        <dbReference type="ChEBI" id="CHEBI:29035"/>
    </cofactor>
</comment>
<feature type="domain" description="CBS" evidence="9">
    <location>
        <begin position="251"/>
        <end position="309"/>
    </location>
</feature>
<comment type="catalytic activity">
    <reaction evidence="7">
        <text>diphosphate + H2O = 2 phosphate + H(+)</text>
        <dbReference type="Rhea" id="RHEA:24576"/>
        <dbReference type="ChEBI" id="CHEBI:15377"/>
        <dbReference type="ChEBI" id="CHEBI:15378"/>
        <dbReference type="ChEBI" id="CHEBI:33019"/>
        <dbReference type="ChEBI" id="CHEBI:43474"/>
        <dbReference type="EC" id="3.6.1.1"/>
    </reaction>
</comment>
<dbReference type="PANTHER" id="PTHR12112">
    <property type="entry name" value="BNIP - RELATED"/>
    <property type="match status" value="1"/>
</dbReference>
<dbReference type="PROSITE" id="PS51371">
    <property type="entry name" value="CBS"/>
    <property type="match status" value="2"/>
</dbReference>
<dbReference type="InterPro" id="IPR038222">
    <property type="entry name" value="DHHA2_dom_sf"/>
</dbReference>
<dbReference type="RefSeq" id="WP_027308232.1">
    <property type="nucleotide sequence ID" value="NZ_FQVG01000004.1"/>
</dbReference>
<dbReference type="InterPro" id="IPR004097">
    <property type="entry name" value="DHHA2"/>
</dbReference>
<dbReference type="NCBIfam" id="NF011443">
    <property type="entry name" value="PRK14869.1-5"/>
    <property type="match status" value="1"/>
</dbReference>
<evidence type="ECO:0000256" key="1">
    <source>
        <dbReference type="ARBA" id="ARBA00001936"/>
    </source>
</evidence>
<evidence type="ECO:0000256" key="8">
    <source>
        <dbReference type="PROSITE-ProRule" id="PRU00703"/>
    </source>
</evidence>
<dbReference type="Gene3D" id="3.10.310.20">
    <property type="entry name" value="DHHA2 domain"/>
    <property type="match status" value="1"/>
</dbReference>
<evidence type="ECO:0000256" key="5">
    <source>
        <dbReference type="ARBA" id="ARBA00023211"/>
    </source>
</evidence>
<dbReference type="AlphaFoldDB" id="A0A1M4TCU9"/>
<dbReference type="GO" id="GO:0005737">
    <property type="term" value="C:cytoplasm"/>
    <property type="evidence" value="ECO:0007669"/>
    <property type="project" value="InterPro"/>
</dbReference>
<reference evidence="11" key="1">
    <citation type="submission" date="2016-11" db="EMBL/GenBank/DDBJ databases">
        <authorList>
            <person name="Varghese N."/>
            <person name="Submissions S."/>
        </authorList>
    </citation>
    <scope>NUCLEOTIDE SEQUENCE [LARGE SCALE GENOMIC DNA]</scope>
    <source>
        <strain evidence="11">DSM 10124</strain>
    </source>
</reference>
<dbReference type="Gene3D" id="3.10.580.10">
    <property type="entry name" value="CBS-domain"/>
    <property type="match status" value="1"/>
</dbReference>
<dbReference type="Proteomes" id="UP000184423">
    <property type="component" value="Unassembled WGS sequence"/>
</dbReference>
<protein>
    <recommendedName>
        <fullName evidence="2">inorganic diphosphatase</fullName>
        <ecNumber evidence="2">3.6.1.1</ecNumber>
    </recommendedName>
    <alternativeName>
        <fullName evidence="6">Pyrophosphate phospho-hydrolase</fullName>
    </alternativeName>
</protein>
<gene>
    <name evidence="10" type="ORF">SAMN02746091_00352</name>
</gene>
<evidence type="ECO:0000313" key="10">
    <source>
        <dbReference type="EMBL" id="SHE42332.1"/>
    </source>
</evidence>
<dbReference type="InterPro" id="IPR046342">
    <property type="entry name" value="CBS_dom_sf"/>
</dbReference>
<dbReference type="EC" id="3.6.1.1" evidence="2"/>
<evidence type="ECO:0000259" key="9">
    <source>
        <dbReference type="PROSITE" id="PS51371"/>
    </source>
</evidence>
<dbReference type="FunFam" id="3.10.310.20:FF:000001">
    <property type="entry name" value="Probable manganese-dependent inorganic pyrophosphatase"/>
    <property type="match status" value="1"/>
</dbReference>
<dbReference type="Pfam" id="PF07085">
    <property type="entry name" value="DRTGG"/>
    <property type="match status" value="1"/>
</dbReference>
<accession>A0A1M4TCU9</accession>
<dbReference type="InterPro" id="IPR038763">
    <property type="entry name" value="DHH_sf"/>
</dbReference>
<evidence type="ECO:0000256" key="2">
    <source>
        <dbReference type="ARBA" id="ARBA00012146"/>
    </source>
</evidence>
<sequence>MKDVIYVTGHRNPDSDSICSAIAYAELKRKLGHNAEPKRLGEINRETEFILNYFGIPVPEYLPTVKPQVADLNMDKVVPVSKDISIKTAWSLMKKNNIKSLPVVDENEKLIGIVTLSDITNNYMSTLDTNILATSKTPLSNIIETLNAKLITGSQDIFNTSGKVVIAAMAPEQMKPFVDKGDIVIVGNRSDNQKVAIESGANLLIVTGGSEIEQEIIKLAESFKCIIIVTPNDTFTTARLINQSVPVKYVMTKENIVSFNLDDFVDEIKEKMLQTRFRSYPVVDDNNKLIGTISRYHLISQKKKKVILMDHNERAQSVHGIDEAELLEIIDHHRIADIQTGKPIYFRNEIVGSTSTIVANIYFENGIRPSKQIAGILCAAILSDTLKFKSPTCTYIDKMTAEKLAEIAGIDIDKFADEMFKAGTSLSGKTPEEIFYQDFKEFTLGKYKIGVGQVNTMDTDALKDLKKELISFMDNLCKAKNYNLIMLLLTDIIKEGSEALFVGEDKELISKAFNVQLGENSVYLPGVVSRKKQVIPPLSAVVE</sequence>
<dbReference type="Pfam" id="PF01368">
    <property type="entry name" value="DHH"/>
    <property type="match status" value="1"/>
</dbReference>
<proteinExistence type="predicted"/>
<dbReference type="InterPro" id="IPR028979">
    <property type="entry name" value="Ser_kin/Pase_Hpr-like_N_sf"/>
</dbReference>
<dbReference type="NCBIfam" id="NF003877">
    <property type="entry name" value="PRK05427.1"/>
    <property type="match status" value="1"/>
</dbReference>
<keyword evidence="8" id="KW-0129">CBS domain</keyword>
<name>A0A1M4TCU9_9CLOT</name>
<dbReference type="InterPro" id="IPR000644">
    <property type="entry name" value="CBS_dom"/>
</dbReference>
<dbReference type="EMBL" id="FQVG01000004">
    <property type="protein sequence ID" value="SHE42332.1"/>
    <property type="molecule type" value="Genomic_DNA"/>
</dbReference>
<evidence type="ECO:0000256" key="7">
    <source>
        <dbReference type="ARBA" id="ARBA00047820"/>
    </source>
</evidence>
<evidence type="ECO:0000313" key="11">
    <source>
        <dbReference type="Proteomes" id="UP000184423"/>
    </source>
</evidence>
<keyword evidence="11" id="KW-1185">Reference proteome</keyword>
<dbReference type="SUPFAM" id="SSF54631">
    <property type="entry name" value="CBS-domain pair"/>
    <property type="match status" value="1"/>
</dbReference>
<dbReference type="PANTHER" id="PTHR12112:SF22">
    <property type="entry name" value="MANGANESE-DEPENDENT INORGANIC PYROPHOSPHATASE-RELATED"/>
    <property type="match status" value="1"/>
</dbReference>
<dbReference type="Gene3D" id="3.40.1390.20">
    <property type="entry name" value="HprK N-terminal domain-like"/>
    <property type="match status" value="1"/>
</dbReference>
<dbReference type="GO" id="GO:0004427">
    <property type="term" value="F:inorganic diphosphate phosphatase activity"/>
    <property type="evidence" value="ECO:0007669"/>
    <property type="project" value="UniProtKB-EC"/>
</dbReference>
<dbReference type="FunFam" id="3.90.1640.10:FF:000001">
    <property type="entry name" value="Probable manganese-dependent inorganic pyrophosphatase"/>
    <property type="match status" value="1"/>
</dbReference>
<dbReference type="SMART" id="SM01131">
    <property type="entry name" value="DHHA2"/>
    <property type="match status" value="1"/>
</dbReference>
<dbReference type="CDD" id="cd04597">
    <property type="entry name" value="CBS_pair_inorgPPase"/>
    <property type="match status" value="1"/>
</dbReference>
<dbReference type="SUPFAM" id="SSF75138">
    <property type="entry name" value="HprK N-terminal domain-like"/>
    <property type="match status" value="1"/>
</dbReference>
<dbReference type="NCBIfam" id="NF011441">
    <property type="entry name" value="PRK14869.1-3"/>
    <property type="match status" value="1"/>
</dbReference>
<evidence type="ECO:0000256" key="4">
    <source>
        <dbReference type="ARBA" id="ARBA00022801"/>
    </source>
</evidence>
<dbReference type="Pfam" id="PF02833">
    <property type="entry name" value="DHHA2"/>
    <property type="match status" value="1"/>
</dbReference>
<dbReference type="Pfam" id="PF00571">
    <property type="entry name" value="CBS"/>
    <property type="match status" value="2"/>
</dbReference>
<feature type="domain" description="CBS" evidence="9">
    <location>
        <begin position="72"/>
        <end position="129"/>
    </location>
</feature>
<keyword evidence="5" id="KW-0464">Manganese</keyword>
<dbReference type="Gene3D" id="3.90.1640.10">
    <property type="entry name" value="inorganic pyrophosphatase (n-terminal core)"/>
    <property type="match status" value="1"/>
</dbReference>
<organism evidence="10 11">
    <name type="scientific">Caloramator proteoclasticus DSM 10124</name>
    <dbReference type="NCBI Taxonomy" id="1121262"/>
    <lineage>
        <taxon>Bacteria</taxon>
        <taxon>Bacillati</taxon>
        <taxon>Bacillota</taxon>
        <taxon>Clostridia</taxon>
        <taxon>Eubacteriales</taxon>
        <taxon>Clostridiaceae</taxon>
        <taxon>Caloramator</taxon>
    </lineage>
</organism>
<dbReference type="SMART" id="SM00116">
    <property type="entry name" value="CBS"/>
    <property type="match status" value="2"/>
</dbReference>
<dbReference type="SUPFAM" id="SSF64182">
    <property type="entry name" value="DHH phosphoesterases"/>
    <property type="match status" value="1"/>
</dbReference>
<dbReference type="InterPro" id="IPR010766">
    <property type="entry name" value="DRTGG"/>
</dbReference>
<dbReference type="GO" id="GO:0046872">
    <property type="term" value="F:metal ion binding"/>
    <property type="evidence" value="ECO:0007669"/>
    <property type="project" value="UniProtKB-KW"/>
</dbReference>
<dbReference type="NCBIfam" id="NF011442">
    <property type="entry name" value="PRK14869.1-4"/>
    <property type="match status" value="1"/>
</dbReference>
<evidence type="ECO:0000256" key="3">
    <source>
        <dbReference type="ARBA" id="ARBA00022723"/>
    </source>
</evidence>
<keyword evidence="3" id="KW-0479">Metal-binding</keyword>
<keyword evidence="4" id="KW-0378">Hydrolase</keyword>